<gene>
    <name evidence="1" type="ORF">GCM10007147_17760</name>
</gene>
<proteinExistence type="predicted"/>
<comment type="caution">
    <text evidence="1">The sequence shown here is derived from an EMBL/GenBank/DDBJ whole genome shotgun (WGS) entry which is preliminary data.</text>
</comment>
<sequence>MSVEARNARWGWEKVGATAYVYMELRNTGGRTLSLVSASSPDFTFANLVTTTDEEGERVKAGLDGITVREETVLRPGDRRVQLDAPTRPLAADEAVELVLSMSDGTRLAITAEGETAPS</sequence>
<organism evidence="1 2">
    <name type="scientific">Nocardiopsis kunsanensis</name>
    <dbReference type="NCBI Taxonomy" id="141693"/>
    <lineage>
        <taxon>Bacteria</taxon>
        <taxon>Bacillati</taxon>
        <taxon>Actinomycetota</taxon>
        <taxon>Actinomycetes</taxon>
        <taxon>Streptosporangiales</taxon>
        <taxon>Nocardiopsidaceae</taxon>
        <taxon>Nocardiopsis</taxon>
    </lineage>
</organism>
<evidence type="ECO:0008006" key="3">
    <source>
        <dbReference type="Google" id="ProtNLM"/>
    </source>
</evidence>
<dbReference type="Gene3D" id="2.60.40.1890">
    <property type="entry name" value="PCu(A)C copper chaperone"/>
    <property type="match status" value="1"/>
</dbReference>
<name>A0A918XB62_9ACTN</name>
<dbReference type="InterPro" id="IPR007410">
    <property type="entry name" value="LpqE-like"/>
</dbReference>
<keyword evidence="2" id="KW-1185">Reference proteome</keyword>
<evidence type="ECO:0000313" key="1">
    <source>
        <dbReference type="EMBL" id="GHD22925.1"/>
    </source>
</evidence>
<dbReference type="AlphaFoldDB" id="A0A918XB62"/>
<dbReference type="EMBL" id="BMXL01000006">
    <property type="protein sequence ID" value="GHD22925.1"/>
    <property type="molecule type" value="Genomic_DNA"/>
</dbReference>
<reference evidence="1 2" key="1">
    <citation type="journal article" date="2014" name="Int. J. Syst. Evol. Microbiol.">
        <title>Complete genome sequence of Corynebacterium casei LMG S-19264T (=DSM 44701T), isolated from a smear-ripened cheese.</title>
        <authorList>
            <consortium name="US DOE Joint Genome Institute (JGI-PGF)"/>
            <person name="Walter F."/>
            <person name="Albersmeier A."/>
            <person name="Kalinowski J."/>
            <person name="Ruckert C."/>
        </authorList>
    </citation>
    <scope>NUCLEOTIDE SEQUENCE [LARGE SCALE GENOMIC DNA]</scope>
    <source>
        <strain evidence="1 2">KCTC 19473</strain>
    </source>
</reference>
<evidence type="ECO:0000313" key="2">
    <source>
        <dbReference type="Proteomes" id="UP000654947"/>
    </source>
</evidence>
<dbReference type="InterPro" id="IPR036182">
    <property type="entry name" value="PCuAC_sf"/>
</dbReference>
<dbReference type="SUPFAM" id="SSF110087">
    <property type="entry name" value="DR1885-like metal-binding protein"/>
    <property type="match status" value="1"/>
</dbReference>
<accession>A0A918XB62</accession>
<dbReference type="Pfam" id="PF04314">
    <property type="entry name" value="PCuAC"/>
    <property type="match status" value="1"/>
</dbReference>
<dbReference type="Proteomes" id="UP000654947">
    <property type="component" value="Unassembled WGS sequence"/>
</dbReference>
<protein>
    <recommendedName>
        <fullName evidence="3">Copper chaperone PCu(A)C</fullName>
    </recommendedName>
</protein>
<dbReference type="RefSeq" id="WP_230479942.1">
    <property type="nucleotide sequence ID" value="NZ_BMXL01000006.1"/>
</dbReference>